<keyword evidence="1" id="KW-0479">Metal-binding</keyword>
<evidence type="ECO:0000259" key="3">
    <source>
        <dbReference type="PROSITE" id="PS50158"/>
    </source>
</evidence>
<dbReference type="GO" id="GO:0003676">
    <property type="term" value="F:nucleic acid binding"/>
    <property type="evidence" value="ECO:0007669"/>
    <property type="project" value="InterPro"/>
</dbReference>
<dbReference type="EMBL" id="JACMSC010000005">
    <property type="protein sequence ID" value="KAG6522039.1"/>
    <property type="molecule type" value="Genomic_DNA"/>
</dbReference>
<evidence type="ECO:0000256" key="1">
    <source>
        <dbReference type="PROSITE-ProRule" id="PRU00047"/>
    </source>
</evidence>
<dbReference type="SUPFAM" id="SSF57756">
    <property type="entry name" value="Retrovirus zinc finger-like domains"/>
    <property type="match status" value="1"/>
</dbReference>
<dbReference type="GO" id="GO:0008270">
    <property type="term" value="F:zinc ion binding"/>
    <property type="evidence" value="ECO:0007669"/>
    <property type="project" value="UniProtKB-KW"/>
</dbReference>
<comment type="caution">
    <text evidence="4">The sequence shown here is derived from an EMBL/GenBank/DDBJ whole genome shotgun (WGS) entry which is preliminary data.</text>
</comment>
<dbReference type="PROSITE" id="PS50158">
    <property type="entry name" value="ZF_CCHC"/>
    <property type="match status" value="1"/>
</dbReference>
<proteinExistence type="predicted"/>
<evidence type="ECO:0000256" key="2">
    <source>
        <dbReference type="SAM" id="MobiDB-lite"/>
    </source>
</evidence>
<keyword evidence="5" id="KW-1185">Reference proteome</keyword>
<dbReference type="InterPro" id="IPR005162">
    <property type="entry name" value="Retrotrans_gag_dom"/>
</dbReference>
<organism evidence="4 5">
    <name type="scientific">Zingiber officinale</name>
    <name type="common">Ginger</name>
    <name type="synonym">Amomum zingiber</name>
    <dbReference type="NCBI Taxonomy" id="94328"/>
    <lineage>
        <taxon>Eukaryota</taxon>
        <taxon>Viridiplantae</taxon>
        <taxon>Streptophyta</taxon>
        <taxon>Embryophyta</taxon>
        <taxon>Tracheophyta</taxon>
        <taxon>Spermatophyta</taxon>
        <taxon>Magnoliopsida</taxon>
        <taxon>Liliopsida</taxon>
        <taxon>Zingiberales</taxon>
        <taxon>Zingiberaceae</taxon>
        <taxon>Zingiber</taxon>
    </lineage>
</organism>
<evidence type="ECO:0000313" key="5">
    <source>
        <dbReference type="Proteomes" id="UP000734854"/>
    </source>
</evidence>
<dbReference type="Pfam" id="PF03732">
    <property type="entry name" value="Retrotrans_gag"/>
    <property type="match status" value="1"/>
</dbReference>
<feature type="region of interest" description="Disordered" evidence="2">
    <location>
        <begin position="261"/>
        <end position="293"/>
    </location>
</feature>
<dbReference type="AlphaFoldDB" id="A0A8J5H749"/>
<dbReference type="Gene3D" id="2.40.70.10">
    <property type="entry name" value="Acid Proteases"/>
    <property type="match status" value="1"/>
</dbReference>
<gene>
    <name evidence="4" type="ORF">ZIOFF_019173</name>
</gene>
<keyword evidence="1" id="KW-0862">Zinc</keyword>
<dbReference type="CDD" id="cd00303">
    <property type="entry name" value="retropepsin_like"/>
    <property type="match status" value="1"/>
</dbReference>
<dbReference type="InterPro" id="IPR021109">
    <property type="entry name" value="Peptidase_aspartic_dom_sf"/>
</dbReference>
<feature type="region of interest" description="Disordered" evidence="2">
    <location>
        <begin position="25"/>
        <end position="49"/>
    </location>
</feature>
<dbReference type="PANTHER" id="PTHR15503:SF45">
    <property type="entry name" value="RNA-DIRECTED DNA POLYMERASE HOMOLOG"/>
    <property type="match status" value="1"/>
</dbReference>
<name>A0A8J5H749_ZINOF</name>
<dbReference type="Gene3D" id="4.10.60.10">
    <property type="entry name" value="Zinc finger, CCHC-type"/>
    <property type="match status" value="1"/>
</dbReference>
<accession>A0A8J5H749</accession>
<dbReference type="SMART" id="SM00343">
    <property type="entry name" value="ZnF_C2HC"/>
    <property type="match status" value="1"/>
</dbReference>
<protein>
    <recommendedName>
        <fullName evidence="3">CCHC-type domain-containing protein</fullName>
    </recommendedName>
</protein>
<keyword evidence="1" id="KW-0863">Zinc-finger</keyword>
<dbReference type="PANTHER" id="PTHR15503">
    <property type="entry name" value="LDOC1 RELATED"/>
    <property type="match status" value="1"/>
</dbReference>
<feature type="domain" description="CCHC-type" evidence="3">
    <location>
        <begin position="318"/>
        <end position="334"/>
    </location>
</feature>
<dbReference type="InterPro" id="IPR036875">
    <property type="entry name" value="Znf_CCHC_sf"/>
</dbReference>
<feature type="compositionally biased region" description="Pro residues" evidence="2">
    <location>
        <begin position="36"/>
        <end position="45"/>
    </location>
</feature>
<sequence>MLVTCCIGLYTDMPPRRYANRTPEIREEERHGEAPPLSPPPPPPQSLSSHEQMLAGMNQFFALFTRHDVELGRKAKPEEVYERFRKMGPKDFSGTIDPMVAENWIKSIEVIFRFMALEDADMVRCATYLLKNDALLWWEGASLSIDLNTLTWEGFKEVVYSKYFTEDIRSKLTREFMTLRQGDHSVAEFVREFDRGCHFVPLIANNPKEKLRHFIDGLRPILRRDVRVADPKEFAEAVTRALRAEQDQRDIEVDRQGKRSYLVPHQQPQQQNKRKFIEPSKVKGQQPQMRVAPKPNDYPVCPKCQRKHPGPCFVGSGKCFKCGATGHMIRDCPQNKQPIPGRVFVMQAGGGADPDTTLITGRILIARVATKALLDSGATHSFISNIFVNYLDIKMARLDVSYSVTVPSGEELLATCVVRDLGLELQGDGTDETRGFDNQASSE</sequence>
<dbReference type="InterPro" id="IPR001878">
    <property type="entry name" value="Znf_CCHC"/>
</dbReference>
<dbReference type="Pfam" id="PF08284">
    <property type="entry name" value="RVP_2"/>
    <property type="match status" value="1"/>
</dbReference>
<reference evidence="4 5" key="1">
    <citation type="submission" date="2020-08" db="EMBL/GenBank/DDBJ databases">
        <title>Plant Genome Project.</title>
        <authorList>
            <person name="Zhang R.-G."/>
        </authorList>
    </citation>
    <scope>NUCLEOTIDE SEQUENCE [LARGE SCALE GENOMIC DNA]</scope>
    <source>
        <tissue evidence="4">Rhizome</tissue>
    </source>
</reference>
<dbReference type="Proteomes" id="UP000734854">
    <property type="component" value="Unassembled WGS sequence"/>
</dbReference>
<evidence type="ECO:0000313" key="4">
    <source>
        <dbReference type="EMBL" id="KAG6522039.1"/>
    </source>
</evidence>
<dbReference type="Pfam" id="PF00098">
    <property type="entry name" value="zf-CCHC"/>
    <property type="match status" value="1"/>
</dbReference>
<dbReference type="InterPro" id="IPR032567">
    <property type="entry name" value="RTL1-rel"/>
</dbReference>